<keyword evidence="3" id="KW-0489">Methyltransferase</keyword>
<evidence type="ECO:0000256" key="1">
    <source>
        <dbReference type="ARBA" id="ARBA00022679"/>
    </source>
</evidence>
<dbReference type="STRING" id="1852522.SAMN06295960_4963"/>
<accession>A0A1X7M064</accession>
<dbReference type="Proteomes" id="UP000193834">
    <property type="component" value="Unassembled WGS sequence"/>
</dbReference>
<evidence type="ECO:0000313" key="4">
    <source>
        <dbReference type="Proteomes" id="UP000193834"/>
    </source>
</evidence>
<dbReference type="AlphaFoldDB" id="A0A1X7M064"/>
<dbReference type="GO" id="GO:0008168">
    <property type="term" value="F:methyltransferase activity"/>
    <property type="evidence" value="ECO:0007669"/>
    <property type="project" value="UniProtKB-KW"/>
</dbReference>
<dbReference type="InterPro" id="IPR041698">
    <property type="entry name" value="Methyltransf_25"/>
</dbReference>
<dbReference type="SUPFAM" id="SSF53335">
    <property type="entry name" value="S-adenosyl-L-methionine-dependent methyltransferases"/>
    <property type="match status" value="1"/>
</dbReference>
<dbReference type="CDD" id="cd02440">
    <property type="entry name" value="AdoMet_MTases"/>
    <property type="match status" value="1"/>
</dbReference>
<gene>
    <name evidence="3" type="ORF">SAMN06295960_4963</name>
</gene>
<evidence type="ECO:0000259" key="2">
    <source>
        <dbReference type="Pfam" id="PF13649"/>
    </source>
</evidence>
<dbReference type="GO" id="GO:0032259">
    <property type="term" value="P:methylation"/>
    <property type="evidence" value="ECO:0007669"/>
    <property type="project" value="UniProtKB-KW"/>
</dbReference>
<sequence>MQYHGSSAYDQSVFLKAYLARRHRPNSPNNLIERPIMLELIGEITGKRVLDLGCGDGRFSADLIERGCCFYEGVEGSLQMVQEAQAHIEAHSSSIQHISMEDWQPNEASVDLAVSRLAVHYLRDTHNLFTKVYHALREDGEWIFSVQHPLLTASMKSADIGRARTDWIVDDYFENGMRSEPWIGEQIVKYHRTIEDYIQGCLKAGFSILDLREGKPIKALFEDEAEFARRLRIPLFLIIKCKKNP</sequence>
<name>A0A1X7M064_9BACL</name>
<organism evidence="3 4">
    <name type="scientific">Paenibacillus aquistagni</name>
    <dbReference type="NCBI Taxonomy" id="1852522"/>
    <lineage>
        <taxon>Bacteria</taxon>
        <taxon>Bacillati</taxon>
        <taxon>Bacillota</taxon>
        <taxon>Bacilli</taxon>
        <taxon>Bacillales</taxon>
        <taxon>Paenibacillaceae</taxon>
        <taxon>Paenibacillus</taxon>
    </lineage>
</organism>
<dbReference type="OrthoDB" id="9791837at2"/>
<dbReference type="Pfam" id="PF13649">
    <property type="entry name" value="Methyltransf_25"/>
    <property type="match status" value="1"/>
</dbReference>
<reference evidence="3 4" key="1">
    <citation type="submission" date="2017-04" db="EMBL/GenBank/DDBJ databases">
        <authorList>
            <person name="Afonso C.L."/>
            <person name="Miller P.J."/>
            <person name="Scott M.A."/>
            <person name="Spackman E."/>
            <person name="Goraichik I."/>
            <person name="Dimitrov K.M."/>
            <person name="Suarez D.L."/>
            <person name="Swayne D.E."/>
        </authorList>
    </citation>
    <scope>NUCLEOTIDE SEQUENCE [LARGE SCALE GENOMIC DNA]</scope>
    <source>
        <strain evidence="3 4">11</strain>
    </source>
</reference>
<dbReference type="InterPro" id="IPR029063">
    <property type="entry name" value="SAM-dependent_MTases_sf"/>
</dbReference>
<keyword evidence="4" id="KW-1185">Reference proteome</keyword>
<protein>
    <submittedName>
        <fullName evidence="3">Methyltransferase domain-containing protein</fullName>
    </submittedName>
</protein>
<evidence type="ECO:0000313" key="3">
    <source>
        <dbReference type="EMBL" id="SMG59515.1"/>
    </source>
</evidence>
<dbReference type="PANTHER" id="PTHR43861">
    <property type="entry name" value="TRANS-ACONITATE 2-METHYLTRANSFERASE-RELATED"/>
    <property type="match status" value="1"/>
</dbReference>
<feature type="domain" description="Methyltransferase" evidence="2">
    <location>
        <begin position="49"/>
        <end position="140"/>
    </location>
</feature>
<dbReference type="EMBL" id="FXAZ01000013">
    <property type="protein sequence ID" value="SMG59515.1"/>
    <property type="molecule type" value="Genomic_DNA"/>
</dbReference>
<keyword evidence="1 3" id="KW-0808">Transferase</keyword>
<dbReference type="RefSeq" id="WP_085499125.1">
    <property type="nucleotide sequence ID" value="NZ_FXAZ01000013.1"/>
</dbReference>
<dbReference type="Gene3D" id="3.40.50.150">
    <property type="entry name" value="Vaccinia Virus protein VP39"/>
    <property type="match status" value="1"/>
</dbReference>
<proteinExistence type="predicted"/>